<comment type="caution">
    <text evidence="1">The sequence shown here is derived from an EMBL/GenBank/DDBJ whole genome shotgun (WGS) entry which is preliminary data.</text>
</comment>
<evidence type="ECO:0000313" key="2">
    <source>
        <dbReference type="Proteomes" id="UP000197446"/>
    </source>
</evidence>
<evidence type="ECO:0000313" key="1">
    <source>
        <dbReference type="EMBL" id="OWR03321.1"/>
    </source>
</evidence>
<protein>
    <submittedName>
        <fullName evidence="1">Uncharacterized protein</fullName>
    </submittedName>
</protein>
<accession>A0A254N5K1</accession>
<dbReference type="EMBL" id="NISI01000006">
    <property type="protein sequence ID" value="OWR03321.1"/>
    <property type="molecule type" value="Genomic_DNA"/>
</dbReference>
<dbReference type="OrthoDB" id="72428at2"/>
<name>A0A254N5K1_9BURK</name>
<keyword evidence="2" id="KW-1185">Reference proteome</keyword>
<sequence length="163" mass="17424">MAGSSAAHSADDAQAYVQQSVGGLQAQLAANDGLWRLSEAASWSVDQDQGQITFSFDNGKRARAPVQIIGTYNPANGTFLWGWDHPSVLPPLRQHAALAKAWGEQHQQPQYTTRLVRCTEEEAWAFTAVAARLGGASGAYRARSGGPIVFVSFGTITLDAPKP</sequence>
<organism evidence="1 2">
    <name type="scientific">Roseateles puraquae</name>
    <dbReference type="NCBI Taxonomy" id="431059"/>
    <lineage>
        <taxon>Bacteria</taxon>
        <taxon>Pseudomonadati</taxon>
        <taxon>Pseudomonadota</taxon>
        <taxon>Betaproteobacteria</taxon>
        <taxon>Burkholderiales</taxon>
        <taxon>Sphaerotilaceae</taxon>
        <taxon>Roseateles</taxon>
    </lineage>
</organism>
<reference evidence="1 2" key="1">
    <citation type="journal article" date="2007" name="Int. J. Syst. Evol. Microbiol.">
        <title>Description of Pelomonas aquatica sp. nov. and Pelomonas puraquae sp. nov., isolated from industrial and haemodialysis water.</title>
        <authorList>
            <person name="Gomila M."/>
            <person name="Bowien B."/>
            <person name="Falsen E."/>
            <person name="Moore E.R."/>
            <person name="Lalucat J."/>
        </authorList>
    </citation>
    <scope>NUCLEOTIDE SEQUENCE [LARGE SCALE GENOMIC DNA]</scope>
    <source>
        <strain evidence="1 2">CCUG 52769</strain>
    </source>
</reference>
<dbReference type="AlphaFoldDB" id="A0A254N5K1"/>
<dbReference type="InterPro" id="IPR049249">
    <property type="entry name" value="DUF6882"/>
</dbReference>
<dbReference type="Proteomes" id="UP000197446">
    <property type="component" value="Unassembled WGS sequence"/>
</dbReference>
<dbReference type="Pfam" id="PF21813">
    <property type="entry name" value="DUF6882"/>
    <property type="match status" value="1"/>
</dbReference>
<gene>
    <name evidence="1" type="ORF">CDO81_16125</name>
</gene>
<proteinExistence type="predicted"/>